<protein>
    <submittedName>
        <fullName evidence="6">Integrase</fullName>
    </submittedName>
</protein>
<gene>
    <name evidence="6" type="ORF">CR105_25815</name>
</gene>
<evidence type="ECO:0000256" key="1">
    <source>
        <dbReference type="ARBA" id="ARBA00008857"/>
    </source>
</evidence>
<dbReference type="RefSeq" id="WP_099793628.1">
    <property type="nucleotide sequence ID" value="NZ_JBHLYV010000026.1"/>
</dbReference>
<keyword evidence="4" id="KW-0233">DNA recombination</keyword>
<dbReference type="GO" id="GO:0003677">
    <property type="term" value="F:DNA binding"/>
    <property type="evidence" value="ECO:0007669"/>
    <property type="project" value="UniProtKB-KW"/>
</dbReference>
<dbReference type="AlphaFoldDB" id="A0A2G8T924"/>
<dbReference type="InterPro" id="IPR053876">
    <property type="entry name" value="Phage_int_M"/>
</dbReference>
<evidence type="ECO:0000256" key="2">
    <source>
        <dbReference type="ARBA" id="ARBA00022908"/>
    </source>
</evidence>
<sequence length="276" mass="31419">MNFPIADVSVTNVLDAIRSVEQRGALEVAKRLTADSSRVFKYAMRCGLTEKNPAALLGEVLEPREKGHFAALGPDDLPDFLRVLFANEACMGLPTRVAMRLMMLVFVRTSELIETPWSEVDLKNGEWIIPWHRMKMGRRKMKPDKTDHHVCLSRQALALLRELHRLTGGSTYLFPNLRDPQRPMSNMAILKALERMGYKGDMTGHGFRALATSTLKERLGFRHEVVDRQMAHATKDKLESAYDRTKYFDERKAMMQQWADYIDAVAAQAILAGEVR</sequence>
<dbReference type="InterPro" id="IPR050808">
    <property type="entry name" value="Phage_Integrase"/>
</dbReference>
<dbReference type="InterPro" id="IPR013762">
    <property type="entry name" value="Integrase-like_cat_sf"/>
</dbReference>
<dbReference type="Pfam" id="PF00589">
    <property type="entry name" value="Phage_integrase"/>
    <property type="match status" value="1"/>
</dbReference>
<reference evidence="6 7" key="1">
    <citation type="submission" date="2017-10" db="EMBL/GenBank/DDBJ databases">
        <title>Massilia psychrophilum sp. nov., a novel purple-pigmented bacterium isolated from Tianshan glacier, Xinjiang Municipality, China.</title>
        <authorList>
            <person name="Wang H."/>
        </authorList>
    </citation>
    <scope>NUCLEOTIDE SEQUENCE [LARGE SCALE GENOMIC DNA]</scope>
    <source>
        <strain evidence="6 7">JCM 30074</strain>
    </source>
</reference>
<dbReference type="Gene3D" id="1.10.150.130">
    <property type="match status" value="1"/>
</dbReference>
<evidence type="ECO:0000259" key="5">
    <source>
        <dbReference type="PROSITE" id="PS51898"/>
    </source>
</evidence>
<comment type="caution">
    <text evidence="6">The sequence shown here is derived from an EMBL/GenBank/DDBJ whole genome shotgun (WGS) entry which is preliminary data.</text>
</comment>
<dbReference type="GO" id="GO:0006310">
    <property type="term" value="P:DNA recombination"/>
    <property type="evidence" value="ECO:0007669"/>
    <property type="project" value="UniProtKB-KW"/>
</dbReference>
<feature type="domain" description="Tyr recombinase" evidence="5">
    <location>
        <begin position="67"/>
        <end position="256"/>
    </location>
</feature>
<evidence type="ECO:0000313" key="7">
    <source>
        <dbReference type="Proteomes" id="UP000230390"/>
    </source>
</evidence>
<keyword evidence="7" id="KW-1185">Reference proteome</keyword>
<dbReference type="PANTHER" id="PTHR30629">
    <property type="entry name" value="PROPHAGE INTEGRASE"/>
    <property type="match status" value="1"/>
</dbReference>
<dbReference type="Gene3D" id="1.10.443.10">
    <property type="entry name" value="Intergrase catalytic core"/>
    <property type="match status" value="1"/>
</dbReference>
<dbReference type="Pfam" id="PF22022">
    <property type="entry name" value="Phage_int_M"/>
    <property type="match status" value="1"/>
</dbReference>
<dbReference type="InterPro" id="IPR002104">
    <property type="entry name" value="Integrase_catalytic"/>
</dbReference>
<dbReference type="EMBL" id="PDOC01000034">
    <property type="protein sequence ID" value="PIL42168.1"/>
    <property type="molecule type" value="Genomic_DNA"/>
</dbReference>
<evidence type="ECO:0000313" key="6">
    <source>
        <dbReference type="EMBL" id="PIL42168.1"/>
    </source>
</evidence>
<evidence type="ECO:0000256" key="3">
    <source>
        <dbReference type="ARBA" id="ARBA00023125"/>
    </source>
</evidence>
<dbReference type="CDD" id="cd00801">
    <property type="entry name" value="INT_P4_C"/>
    <property type="match status" value="1"/>
</dbReference>
<organism evidence="6 7">
    <name type="scientific">Massilia eurypsychrophila</name>
    <dbReference type="NCBI Taxonomy" id="1485217"/>
    <lineage>
        <taxon>Bacteria</taxon>
        <taxon>Pseudomonadati</taxon>
        <taxon>Pseudomonadota</taxon>
        <taxon>Betaproteobacteria</taxon>
        <taxon>Burkholderiales</taxon>
        <taxon>Oxalobacteraceae</taxon>
        <taxon>Telluria group</taxon>
        <taxon>Massilia</taxon>
    </lineage>
</organism>
<dbReference type="InterPro" id="IPR010998">
    <property type="entry name" value="Integrase_recombinase_N"/>
</dbReference>
<accession>A0A2G8T924</accession>
<dbReference type="PANTHER" id="PTHR30629:SF2">
    <property type="entry name" value="PROPHAGE INTEGRASE INTS-RELATED"/>
    <property type="match status" value="1"/>
</dbReference>
<dbReference type="GO" id="GO:0015074">
    <property type="term" value="P:DNA integration"/>
    <property type="evidence" value="ECO:0007669"/>
    <property type="project" value="UniProtKB-KW"/>
</dbReference>
<keyword evidence="3" id="KW-0238">DNA-binding</keyword>
<comment type="similarity">
    <text evidence="1">Belongs to the 'phage' integrase family.</text>
</comment>
<proteinExistence type="inferred from homology"/>
<dbReference type="SUPFAM" id="SSF56349">
    <property type="entry name" value="DNA breaking-rejoining enzymes"/>
    <property type="match status" value="1"/>
</dbReference>
<dbReference type="OrthoDB" id="9775880at2"/>
<keyword evidence="2" id="KW-0229">DNA integration</keyword>
<evidence type="ECO:0000256" key="4">
    <source>
        <dbReference type="ARBA" id="ARBA00023172"/>
    </source>
</evidence>
<dbReference type="InterPro" id="IPR011010">
    <property type="entry name" value="DNA_brk_join_enz"/>
</dbReference>
<dbReference type="Proteomes" id="UP000230390">
    <property type="component" value="Unassembled WGS sequence"/>
</dbReference>
<dbReference type="PROSITE" id="PS51898">
    <property type="entry name" value="TYR_RECOMBINASE"/>
    <property type="match status" value="1"/>
</dbReference>
<name>A0A2G8T924_9BURK</name>